<feature type="transmembrane region" description="Helical" evidence="1">
    <location>
        <begin position="116"/>
        <end position="137"/>
    </location>
</feature>
<evidence type="ECO:0000313" key="3">
    <source>
        <dbReference type="Proteomes" id="UP001230005"/>
    </source>
</evidence>
<keyword evidence="3" id="KW-1185">Reference proteome</keyword>
<evidence type="ECO:0000256" key="1">
    <source>
        <dbReference type="SAM" id="Phobius"/>
    </source>
</evidence>
<dbReference type="EMBL" id="JAUSUG010000014">
    <property type="protein sequence ID" value="MDQ0256107.1"/>
    <property type="molecule type" value="Genomic_DNA"/>
</dbReference>
<protein>
    <submittedName>
        <fullName evidence="2">Uncharacterized protein</fullName>
    </submittedName>
</protein>
<accession>A0ABT9ZZD0</accession>
<dbReference type="Proteomes" id="UP001230005">
    <property type="component" value="Unassembled WGS sequence"/>
</dbReference>
<name>A0ABT9ZZD0_9BACI</name>
<organism evidence="2 3">
    <name type="scientific">Evansella vedderi</name>
    <dbReference type="NCBI Taxonomy" id="38282"/>
    <lineage>
        <taxon>Bacteria</taxon>
        <taxon>Bacillati</taxon>
        <taxon>Bacillota</taxon>
        <taxon>Bacilli</taxon>
        <taxon>Bacillales</taxon>
        <taxon>Bacillaceae</taxon>
        <taxon>Evansella</taxon>
    </lineage>
</organism>
<keyword evidence="1" id="KW-0472">Membrane</keyword>
<proteinExistence type="predicted"/>
<gene>
    <name evidence="2" type="ORF">J2S74_003506</name>
</gene>
<reference evidence="2 3" key="1">
    <citation type="submission" date="2023-07" db="EMBL/GenBank/DDBJ databases">
        <title>Genomic Encyclopedia of Type Strains, Phase IV (KMG-IV): sequencing the most valuable type-strain genomes for metagenomic binning, comparative biology and taxonomic classification.</title>
        <authorList>
            <person name="Goeker M."/>
        </authorList>
    </citation>
    <scope>NUCLEOTIDE SEQUENCE [LARGE SCALE GENOMIC DNA]</scope>
    <source>
        <strain evidence="2 3">DSM 9768</strain>
    </source>
</reference>
<evidence type="ECO:0000313" key="2">
    <source>
        <dbReference type="EMBL" id="MDQ0256107.1"/>
    </source>
</evidence>
<keyword evidence="1" id="KW-1133">Transmembrane helix</keyword>
<sequence length="138" mass="16221">MLTNMVFVFIDKNEQVFIIHEDDNCNDSVELQNNKELSAKYESLTFRDIQRAKFYFLTNYENYNMIHHCYPQPRVSSSSGIGTDAPFNDYTQHQQNVLGPVGKRVNLSSMPKLLRWFYYGVIFVVITGFLIIFFHSIF</sequence>
<comment type="caution">
    <text evidence="2">The sequence shown here is derived from an EMBL/GenBank/DDBJ whole genome shotgun (WGS) entry which is preliminary data.</text>
</comment>
<keyword evidence="1" id="KW-0812">Transmembrane</keyword>